<dbReference type="InterPro" id="IPR008841">
    <property type="entry name" value="Siphovirus-type_tail_N"/>
</dbReference>
<dbReference type="Pfam" id="PF22768">
    <property type="entry name" value="SPP1_Dit"/>
    <property type="match status" value="1"/>
</dbReference>
<sequence>MSPNIKITYDGQDLENVVTTSGGDMFIVENTKGRQFADVDYDTTNIGIGREYYTDMGIKSREIKVDANAVDSNQSLFKILENLNNALYRTEDVPITFSDEPDRTYYGRFTNADANDGYNDVAQFTLTFLCLDPYKYGRSITQSLSNTTIANGGTVETYPVFDLEVTKQTSLVSIKNYDDQDEEGTPREMVLGVESEADDKEVNTKKLVMQDTMQSTSGWTQASNIDSGSISGNMTTDEDGFYADKWGDESSKSDTHWSDDNNLGDWVGPSLERSLDNPIQDSFTLEALIENQNDKNPDGSPVGEAHTGIMEIYMRDINDNMIAKIQFGDTYGNKVQNKAAFEKGRVDALGEKRWDFTRKGWNDFDGKLYVKRDTDDFIVEASVDNGNGEYVKRKSLRSRPIAEGGTQDRNPLKTIQVAIRKYNGSMRMYNRIKQIKLYDSIGEFDYLLDDDTTPVQFNQGDKIKIDMSNNKILLNGDPQPNLLHFDAEYFSLVEGLNNLKLSNNIKGTVTYRNRYL</sequence>
<keyword evidence="5" id="KW-1185">Reference proteome</keyword>
<dbReference type="InterPro" id="IPR054738">
    <property type="entry name" value="Siphovirus-type_tail_C"/>
</dbReference>
<protein>
    <submittedName>
        <fullName evidence="4">Distal tail protein Dit</fullName>
    </submittedName>
</protein>
<feature type="region of interest" description="Disordered" evidence="1">
    <location>
        <begin position="213"/>
        <end position="232"/>
    </location>
</feature>
<dbReference type="NCBIfam" id="TIGR01633">
    <property type="entry name" value="phi3626_gp14_N"/>
    <property type="match status" value="1"/>
</dbReference>
<dbReference type="InterPro" id="IPR006520">
    <property type="entry name" value="Dit_BPSPP_N"/>
</dbReference>
<dbReference type="RefSeq" id="WP_382361624.1">
    <property type="nucleotide sequence ID" value="NZ_JBHTGR010000057.1"/>
</dbReference>
<evidence type="ECO:0000259" key="3">
    <source>
        <dbReference type="Pfam" id="PF22768"/>
    </source>
</evidence>
<organism evidence="4 5">
    <name type="scientific">Lentibacillus kimchii</name>
    <dbReference type="NCBI Taxonomy" id="1542911"/>
    <lineage>
        <taxon>Bacteria</taxon>
        <taxon>Bacillati</taxon>
        <taxon>Bacillota</taxon>
        <taxon>Bacilli</taxon>
        <taxon>Bacillales</taxon>
        <taxon>Bacillaceae</taxon>
        <taxon>Lentibacillus</taxon>
    </lineage>
</organism>
<evidence type="ECO:0000259" key="2">
    <source>
        <dbReference type="Pfam" id="PF05709"/>
    </source>
</evidence>
<reference evidence="5" key="1">
    <citation type="journal article" date="2019" name="Int. J. Syst. Evol. Microbiol.">
        <title>The Global Catalogue of Microorganisms (GCM) 10K type strain sequencing project: providing services to taxonomists for standard genome sequencing and annotation.</title>
        <authorList>
            <consortium name="The Broad Institute Genomics Platform"/>
            <consortium name="The Broad Institute Genome Sequencing Center for Infectious Disease"/>
            <person name="Wu L."/>
            <person name="Ma J."/>
        </authorList>
    </citation>
    <scope>NUCLEOTIDE SEQUENCE [LARGE SCALE GENOMIC DNA]</scope>
    <source>
        <strain evidence="5">JCM 30234</strain>
    </source>
</reference>
<proteinExistence type="predicted"/>
<name>A0ABW2UWP0_9BACI</name>
<dbReference type="EMBL" id="JBHTGR010000057">
    <property type="protein sequence ID" value="MFC7748306.1"/>
    <property type="molecule type" value="Genomic_DNA"/>
</dbReference>
<evidence type="ECO:0000313" key="4">
    <source>
        <dbReference type="EMBL" id="MFC7748306.1"/>
    </source>
</evidence>
<dbReference type="Proteomes" id="UP001596620">
    <property type="component" value="Unassembled WGS sequence"/>
</dbReference>
<accession>A0ABW2UWP0</accession>
<comment type="caution">
    <text evidence="4">The sequence shown here is derived from an EMBL/GenBank/DDBJ whole genome shotgun (WGS) entry which is preliminary data.</text>
</comment>
<evidence type="ECO:0000313" key="5">
    <source>
        <dbReference type="Proteomes" id="UP001596620"/>
    </source>
</evidence>
<dbReference type="Gene3D" id="2.40.30.200">
    <property type="match status" value="1"/>
</dbReference>
<feature type="domain" description="Siphovirus-type tail component RIFT-related" evidence="2">
    <location>
        <begin position="51"/>
        <end position="130"/>
    </location>
</feature>
<dbReference type="Gene3D" id="2.60.120.860">
    <property type="match status" value="1"/>
</dbReference>
<gene>
    <name evidence="4" type="ORF">ACFQU8_14030</name>
</gene>
<dbReference type="Pfam" id="PF05709">
    <property type="entry name" value="Sipho_tail"/>
    <property type="match status" value="1"/>
</dbReference>
<evidence type="ECO:0000256" key="1">
    <source>
        <dbReference type="SAM" id="MobiDB-lite"/>
    </source>
</evidence>
<feature type="domain" description="Siphovirus-type tail component C-terminal" evidence="3">
    <location>
        <begin position="456"/>
        <end position="515"/>
    </location>
</feature>